<evidence type="ECO:0000313" key="3">
    <source>
        <dbReference type="EMBL" id="CAK3825425.1"/>
    </source>
</evidence>
<accession>A0AAI9E7R7</accession>
<feature type="compositionally biased region" description="Polar residues" evidence="1">
    <location>
        <begin position="101"/>
        <end position="111"/>
    </location>
</feature>
<sequence>MGRFSILPSSWSGIETFIAGFFLLCAGLIIGPWILFILFDSLLYIWRLIAYEFPYFGGRARGELPPKAPTLTERPGGDRRRMSIAGLRKRRNSISKIPGWQHQTPSIISDVSTGRRRSSTTTAKLRLPSHLEQQPE</sequence>
<dbReference type="AlphaFoldDB" id="A0AAI9E7R7"/>
<keyword evidence="4" id="KW-1185">Reference proteome</keyword>
<evidence type="ECO:0000256" key="2">
    <source>
        <dbReference type="SAM" id="Phobius"/>
    </source>
</evidence>
<keyword evidence="2" id="KW-1133">Transmembrane helix</keyword>
<evidence type="ECO:0000313" key="4">
    <source>
        <dbReference type="Proteomes" id="UP001296104"/>
    </source>
</evidence>
<dbReference type="EMBL" id="CAVMBE010000004">
    <property type="protein sequence ID" value="CAK3825425.1"/>
    <property type="molecule type" value="Genomic_DNA"/>
</dbReference>
<feature type="transmembrane region" description="Helical" evidence="2">
    <location>
        <begin position="17"/>
        <end position="39"/>
    </location>
</feature>
<gene>
    <name evidence="3" type="ORF">LECACI_7A001252</name>
</gene>
<feature type="region of interest" description="Disordered" evidence="1">
    <location>
        <begin position="100"/>
        <end position="136"/>
    </location>
</feature>
<keyword evidence="2" id="KW-0472">Membrane</keyword>
<dbReference type="Proteomes" id="UP001296104">
    <property type="component" value="Unassembled WGS sequence"/>
</dbReference>
<protein>
    <submittedName>
        <fullName evidence="3">Uncharacterized protein</fullName>
    </submittedName>
</protein>
<organism evidence="3 4">
    <name type="scientific">Lecanosticta acicola</name>
    <dbReference type="NCBI Taxonomy" id="111012"/>
    <lineage>
        <taxon>Eukaryota</taxon>
        <taxon>Fungi</taxon>
        <taxon>Dikarya</taxon>
        <taxon>Ascomycota</taxon>
        <taxon>Pezizomycotina</taxon>
        <taxon>Dothideomycetes</taxon>
        <taxon>Dothideomycetidae</taxon>
        <taxon>Mycosphaerellales</taxon>
        <taxon>Mycosphaerellaceae</taxon>
        <taxon>Lecanosticta</taxon>
    </lineage>
</organism>
<name>A0AAI9E7R7_9PEZI</name>
<evidence type="ECO:0000256" key="1">
    <source>
        <dbReference type="SAM" id="MobiDB-lite"/>
    </source>
</evidence>
<proteinExistence type="predicted"/>
<comment type="caution">
    <text evidence="3">The sequence shown here is derived from an EMBL/GenBank/DDBJ whole genome shotgun (WGS) entry which is preliminary data.</text>
</comment>
<reference evidence="3" key="1">
    <citation type="submission" date="2023-11" db="EMBL/GenBank/DDBJ databases">
        <authorList>
            <person name="Alioto T."/>
            <person name="Alioto T."/>
            <person name="Gomez Garrido J."/>
        </authorList>
    </citation>
    <scope>NUCLEOTIDE SEQUENCE</scope>
</reference>
<keyword evidence="2" id="KW-0812">Transmembrane</keyword>